<dbReference type="VEuPathDB" id="VectorBase:HLOH_040121"/>
<name>A0A9J6FVM9_HAELO</name>
<evidence type="ECO:0000313" key="2">
    <source>
        <dbReference type="Proteomes" id="UP000821853"/>
    </source>
</evidence>
<dbReference type="EMBL" id="JABSTR010000004">
    <property type="protein sequence ID" value="KAH9366871.1"/>
    <property type="molecule type" value="Genomic_DNA"/>
</dbReference>
<dbReference type="Proteomes" id="UP000821853">
    <property type="component" value="Chromosome 2"/>
</dbReference>
<evidence type="ECO:0000313" key="1">
    <source>
        <dbReference type="EMBL" id="KAH9366871.1"/>
    </source>
</evidence>
<comment type="caution">
    <text evidence="1">The sequence shown here is derived from an EMBL/GenBank/DDBJ whole genome shotgun (WGS) entry which is preliminary data.</text>
</comment>
<keyword evidence="2" id="KW-1185">Reference proteome</keyword>
<reference evidence="1 2" key="1">
    <citation type="journal article" date="2020" name="Cell">
        <title>Large-Scale Comparative Analyses of Tick Genomes Elucidate Their Genetic Diversity and Vector Capacities.</title>
        <authorList>
            <consortium name="Tick Genome and Microbiome Consortium (TIGMIC)"/>
            <person name="Jia N."/>
            <person name="Wang J."/>
            <person name="Shi W."/>
            <person name="Du L."/>
            <person name="Sun Y."/>
            <person name="Zhan W."/>
            <person name="Jiang J.F."/>
            <person name="Wang Q."/>
            <person name="Zhang B."/>
            <person name="Ji P."/>
            <person name="Bell-Sakyi L."/>
            <person name="Cui X.M."/>
            <person name="Yuan T.T."/>
            <person name="Jiang B.G."/>
            <person name="Yang W.F."/>
            <person name="Lam T.T."/>
            <person name="Chang Q.C."/>
            <person name="Ding S.J."/>
            <person name="Wang X.J."/>
            <person name="Zhu J.G."/>
            <person name="Ruan X.D."/>
            <person name="Zhao L."/>
            <person name="Wei J.T."/>
            <person name="Ye R.Z."/>
            <person name="Que T.C."/>
            <person name="Du C.H."/>
            <person name="Zhou Y.H."/>
            <person name="Cheng J.X."/>
            <person name="Dai P.F."/>
            <person name="Guo W.B."/>
            <person name="Han X.H."/>
            <person name="Huang E.J."/>
            <person name="Li L.F."/>
            <person name="Wei W."/>
            <person name="Gao Y.C."/>
            <person name="Liu J.Z."/>
            <person name="Shao H.Z."/>
            <person name="Wang X."/>
            <person name="Wang C.C."/>
            <person name="Yang T.C."/>
            <person name="Huo Q.B."/>
            <person name="Li W."/>
            <person name="Chen H.Y."/>
            <person name="Chen S.E."/>
            <person name="Zhou L.G."/>
            <person name="Ni X.B."/>
            <person name="Tian J.H."/>
            <person name="Sheng Y."/>
            <person name="Liu T."/>
            <person name="Pan Y.S."/>
            <person name="Xia L.Y."/>
            <person name="Li J."/>
            <person name="Zhao F."/>
            <person name="Cao W.C."/>
        </authorList>
    </citation>
    <scope>NUCLEOTIDE SEQUENCE [LARGE SCALE GENOMIC DNA]</scope>
    <source>
        <strain evidence="1">HaeL-2018</strain>
    </source>
</reference>
<sequence>MYHNEATQAGKAFLARLKAPEKDVANQIRNQRLHQVNEDRNRLVLIITSIIFLGRHKIPLRGHQDDRRLLERSNEA</sequence>
<dbReference type="AlphaFoldDB" id="A0A9J6FVM9"/>
<proteinExistence type="predicted"/>
<gene>
    <name evidence="1" type="ORF">HPB48_017793</name>
</gene>
<organism evidence="1 2">
    <name type="scientific">Haemaphysalis longicornis</name>
    <name type="common">Bush tick</name>
    <dbReference type="NCBI Taxonomy" id="44386"/>
    <lineage>
        <taxon>Eukaryota</taxon>
        <taxon>Metazoa</taxon>
        <taxon>Ecdysozoa</taxon>
        <taxon>Arthropoda</taxon>
        <taxon>Chelicerata</taxon>
        <taxon>Arachnida</taxon>
        <taxon>Acari</taxon>
        <taxon>Parasitiformes</taxon>
        <taxon>Ixodida</taxon>
        <taxon>Ixodoidea</taxon>
        <taxon>Ixodidae</taxon>
        <taxon>Haemaphysalinae</taxon>
        <taxon>Haemaphysalis</taxon>
    </lineage>
</organism>
<dbReference type="OrthoDB" id="10071114at2759"/>
<protein>
    <submittedName>
        <fullName evidence="1">Uncharacterized protein</fullName>
    </submittedName>
</protein>
<accession>A0A9J6FVM9</accession>